<dbReference type="PANTHER" id="PTHR28259:SF16">
    <property type="entry name" value="FLUORIDE-SPECIFIC ION CHANNEL FLUC 2"/>
    <property type="match status" value="1"/>
</dbReference>
<evidence type="ECO:0000256" key="10">
    <source>
        <dbReference type="ARBA" id="ARBA00023303"/>
    </source>
</evidence>
<keyword evidence="8 14" id="KW-0406">Ion transport</keyword>
<dbReference type="GO" id="GO:0062054">
    <property type="term" value="F:fluoride channel activity"/>
    <property type="evidence" value="ECO:0007669"/>
    <property type="project" value="UniProtKB-UniRule"/>
</dbReference>
<dbReference type="Pfam" id="PF02537">
    <property type="entry name" value="CRCB"/>
    <property type="match status" value="1"/>
</dbReference>
<comment type="caution">
    <text evidence="15">The sequence shown here is derived from an EMBL/GenBank/DDBJ whole genome shotgun (WGS) entry which is preliminary data.</text>
</comment>
<feature type="transmembrane region" description="Helical" evidence="14">
    <location>
        <begin position="91"/>
        <end position="114"/>
    </location>
</feature>
<keyword evidence="2 14" id="KW-0813">Transport</keyword>
<feature type="transmembrane region" description="Helical" evidence="14">
    <location>
        <begin position="60"/>
        <end position="79"/>
    </location>
</feature>
<dbReference type="OrthoDB" id="9815830at2"/>
<dbReference type="PATRIC" id="fig|1423719.4.peg.934"/>
<evidence type="ECO:0000256" key="2">
    <source>
        <dbReference type="ARBA" id="ARBA00022448"/>
    </source>
</evidence>
<evidence type="ECO:0000256" key="9">
    <source>
        <dbReference type="ARBA" id="ARBA00023136"/>
    </source>
</evidence>
<keyword evidence="5 14" id="KW-0479">Metal-binding</keyword>
<sequence>MMVLLVGVGASIGAMLRYGITNLSNQFLTNRFPAGTLIINLVGSLVLGILTGLNLTSPMLVLLGTGTMGGFTTFSTYNFELIKLIKNQKISLFMIYLLASYLIGGLMALLGLVIGRQLGA</sequence>
<keyword evidence="7 14" id="KW-0915">Sodium</keyword>
<evidence type="ECO:0000256" key="1">
    <source>
        <dbReference type="ARBA" id="ARBA00004651"/>
    </source>
</evidence>
<evidence type="ECO:0000313" key="16">
    <source>
        <dbReference type="Proteomes" id="UP000051450"/>
    </source>
</evidence>
<comment type="function">
    <text evidence="13 14">Fluoride-specific ion channel. Important for reducing fluoride concentration in the cell, thus reducing its toxicity.</text>
</comment>
<keyword evidence="16" id="KW-1185">Reference proteome</keyword>
<keyword evidence="9 14" id="KW-0472">Membrane</keyword>
<evidence type="ECO:0000256" key="3">
    <source>
        <dbReference type="ARBA" id="ARBA00022475"/>
    </source>
</evidence>
<evidence type="ECO:0000256" key="4">
    <source>
        <dbReference type="ARBA" id="ARBA00022692"/>
    </source>
</evidence>
<dbReference type="STRING" id="1423719.FC66_GL000918"/>
<dbReference type="AlphaFoldDB" id="A0A0R1HHS8"/>
<evidence type="ECO:0000256" key="12">
    <source>
        <dbReference type="ARBA" id="ARBA00035585"/>
    </source>
</evidence>
<comment type="activity regulation">
    <text evidence="14">Na(+) is not transported, but it plays an essential structural role and its presence is essential for fluoride channel function.</text>
</comment>
<evidence type="ECO:0000256" key="11">
    <source>
        <dbReference type="ARBA" id="ARBA00035120"/>
    </source>
</evidence>
<organism evidence="15 16">
    <name type="scientific">Dellaglioa algida DSM 15638</name>
    <dbReference type="NCBI Taxonomy" id="1423719"/>
    <lineage>
        <taxon>Bacteria</taxon>
        <taxon>Bacillati</taxon>
        <taxon>Bacillota</taxon>
        <taxon>Bacilli</taxon>
        <taxon>Lactobacillales</taxon>
        <taxon>Lactobacillaceae</taxon>
        <taxon>Dellaglioa</taxon>
    </lineage>
</organism>
<dbReference type="GO" id="GO:0046872">
    <property type="term" value="F:metal ion binding"/>
    <property type="evidence" value="ECO:0007669"/>
    <property type="project" value="UniProtKB-KW"/>
</dbReference>
<comment type="subcellular location">
    <subcellularLocation>
        <location evidence="1 14">Cell membrane</location>
        <topology evidence="1 14">Multi-pass membrane protein</topology>
    </subcellularLocation>
</comment>
<protein>
    <recommendedName>
        <fullName evidence="14">Fluoride-specific ion channel FluC</fullName>
    </recommendedName>
</protein>
<dbReference type="EMBL" id="AZDI01000003">
    <property type="protein sequence ID" value="KRK45958.1"/>
    <property type="molecule type" value="Genomic_DNA"/>
</dbReference>
<dbReference type="GO" id="GO:0140114">
    <property type="term" value="P:cellular detoxification of fluoride"/>
    <property type="evidence" value="ECO:0007669"/>
    <property type="project" value="UniProtKB-UniRule"/>
</dbReference>
<evidence type="ECO:0000313" key="15">
    <source>
        <dbReference type="EMBL" id="KRK45958.1"/>
    </source>
</evidence>
<dbReference type="InterPro" id="IPR003691">
    <property type="entry name" value="FluC"/>
</dbReference>
<reference evidence="15 16" key="1">
    <citation type="journal article" date="2015" name="Genome Announc.">
        <title>Expanding the biotechnology potential of lactobacilli through comparative genomics of 213 strains and associated genera.</title>
        <authorList>
            <person name="Sun Z."/>
            <person name="Harris H.M."/>
            <person name="McCann A."/>
            <person name="Guo C."/>
            <person name="Argimon S."/>
            <person name="Zhang W."/>
            <person name="Yang X."/>
            <person name="Jeffery I.B."/>
            <person name="Cooney J.C."/>
            <person name="Kagawa T.F."/>
            <person name="Liu W."/>
            <person name="Song Y."/>
            <person name="Salvetti E."/>
            <person name="Wrobel A."/>
            <person name="Rasinkangas P."/>
            <person name="Parkhill J."/>
            <person name="Rea M.C."/>
            <person name="O'Sullivan O."/>
            <person name="Ritari J."/>
            <person name="Douillard F.P."/>
            <person name="Paul Ross R."/>
            <person name="Yang R."/>
            <person name="Briner A.E."/>
            <person name="Felis G.E."/>
            <person name="de Vos W.M."/>
            <person name="Barrangou R."/>
            <person name="Klaenhammer T.R."/>
            <person name="Caufield P.W."/>
            <person name="Cui Y."/>
            <person name="Zhang H."/>
            <person name="O'Toole P.W."/>
        </authorList>
    </citation>
    <scope>NUCLEOTIDE SEQUENCE [LARGE SCALE GENOMIC DNA]</scope>
    <source>
        <strain evidence="15 16">DSM 15638</strain>
    </source>
</reference>
<dbReference type="RefSeq" id="WP_057973986.1">
    <property type="nucleotide sequence ID" value="NZ_AZDI01000003.1"/>
</dbReference>
<evidence type="ECO:0000256" key="5">
    <source>
        <dbReference type="ARBA" id="ARBA00022723"/>
    </source>
</evidence>
<keyword evidence="10 14" id="KW-0407">Ion channel</keyword>
<comment type="similarity">
    <text evidence="11 14">Belongs to the fluoride channel Fluc/FEX (TC 1.A.43) family.</text>
</comment>
<evidence type="ECO:0000256" key="13">
    <source>
        <dbReference type="ARBA" id="ARBA00049940"/>
    </source>
</evidence>
<dbReference type="HAMAP" id="MF_00454">
    <property type="entry name" value="FluC"/>
    <property type="match status" value="1"/>
</dbReference>
<gene>
    <name evidence="14" type="primary">fluC</name>
    <name evidence="14" type="synonym">crcB</name>
    <name evidence="15" type="ORF">FC66_GL000918</name>
</gene>
<keyword evidence="4 14" id="KW-0812">Transmembrane</keyword>
<evidence type="ECO:0000256" key="8">
    <source>
        <dbReference type="ARBA" id="ARBA00023065"/>
    </source>
</evidence>
<dbReference type="PANTHER" id="PTHR28259">
    <property type="entry name" value="FLUORIDE EXPORT PROTEIN 1-RELATED"/>
    <property type="match status" value="1"/>
</dbReference>
<dbReference type="GO" id="GO:0005886">
    <property type="term" value="C:plasma membrane"/>
    <property type="evidence" value="ECO:0007669"/>
    <property type="project" value="UniProtKB-SubCell"/>
</dbReference>
<proteinExistence type="inferred from homology"/>
<accession>A0A0R1HHS8</accession>
<evidence type="ECO:0000256" key="14">
    <source>
        <dbReference type="HAMAP-Rule" id="MF_00454"/>
    </source>
</evidence>
<evidence type="ECO:0000256" key="6">
    <source>
        <dbReference type="ARBA" id="ARBA00022989"/>
    </source>
</evidence>
<feature type="binding site" evidence="14">
    <location>
        <position position="72"/>
    </location>
    <ligand>
        <name>Na(+)</name>
        <dbReference type="ChEBI" id="CHEBI:29101"/>
        <note>structural</note>
    </ligand>
</feature>
<keyword evidence="6 14" id="KW-1133">Transmembrane helix</keyword>
<dbReference type="Proteomes" id="UP000051450">
    <property type="component" value="Unassembled WGS sequence"/>
</dbReference>
<comment type="catalytic activity">
    <reaction evidence="12">
        <text>fluoride(in) = fluoride(out)</text>
        <dbReference type="Rhea" id="RHEA:76159"/>
        <dbReference type="ChEBI" id="CHEBI:17051"/>
    </reaction>
    <physiologicalReaction direction="left-to-right" evidence="12">
        <dbReference type="Rhea" id="RHEA:76160"/>
    </physiologicalReaction>
</comment>
<name>A0A0R1HHS8_9LACO</name>
<keyword evidence="3 14" id="KW-1003">Cell membrane</keyword>
<feature type="transmembrane region" description="Helical" evidence="14">
    <location>
        <begin position="35"/>
        <end position="53"/>
    </location>
</feature>
<feature type="binding site" evidence="14">
    <location>
        <position position="69"/>
    </location>
    <ligand>
        <name>Na(+)</name>
        <dbReference type="ChEBI" id="CHEBI:29101"/>
        <note>structural</note>
    </ligand>
</feature>
<evidence type="ECO:0000256" key="7">
    <source>
        <dbReference type="ARBA" id="ARBA00023053"/>
    </source>
</evidence>